<dbReference type="AlphaFoldDB" id="A0A9P6UNP5"/>
<sequence length="863" mass="94980">MTSDAARSEPAAEPTNTVITTASGSSGGNVLQILPFEILVGEIFSTLPLTDLAQLTRVCKTMHELCQSDYLWQRKFFNDFASRPTKTLRQLGGWKRIYQAMDRVEVYTWGHNSDCRLGYGRSSKCIYESVPKRVRRLDGVGIVQLAPTGWGSHALDKHGNVWAWGRIMESNGIRSDAMPCMLKRPTNVVQLTSGRQVLLAKDENGKIWQWCRENKAVEVTFAPLRSSNITLASDHTPTSPPAIDPVEQISAGWDICAALTRSGRLFAWRPPQSADGRYQHRIHVEYAVSLKEHGGYAGYEASVIDGDKFVQIAAGTDYVIAVSSLERVYIFRRLDSPHYHDPTTMSTTFNNHYQYQPLPRFATQQQRQQREEELVDRIVIETGIEGLMQERVVEMRGRILGEGLYLPIFSEALPHTITATYEEHDQWERRQRLHRRQISPYHHYRSHHHSQTERVSYPRQHLIRESCPARHYSPTKLNPSIQDHNHYSGGDDAGSLDTDFDSPLTSPSSSHPTTITANFEQFALHHSSGKVLLGSADVQADTCPIVIDRLYSNVCQVAFGDHHQGLLTEDGQLRTWGAFSDGALGQGDLRNICTVPTVIEGPLKNKIVVAIGMAGWQSACLAIDMSDEKAPFCSSGNSSEALVSSLGAHLLGKSKTNDVLIDDGYHSLGRSSGRSNGDGSSTEGFDSSDGEEWTLRDNAMGEISNFFSQDAAASASAPALAPALSTSAPSRSSWASPPAYRPHLSSACTATCSLLVSHNHYPGSGYGRSDNGSSGNPRPTPLRRRSSSLTAGSSSNNGSGSSSSSISGNGRREYHYHSYSGGSNNKEEYKARLMALTRLSPSLTVYEPVGMAADDTTRRLSRL</sequence>
<dbReference type="InterPro" id="IPR001810">
    <property type="entry name" value="F-box_dom"/>
</dbReference>
<gene>
    <name evidence="4" type="ORF">BGZ99_009198</name>
</gene>
<dbReference type="PANTHER" id="PTHR45982:SF3">
    <property type="entry name" value="F-BOX PROTEIN POF9"/>
    <property type="match status" value="1"/>
</dbReference>
<dbReference type="SMART" id="SM00256">
    <property type="entry name" value="FBOX"/>
    <property type="match status" value="1"/>
</dbReference>
<feature type="region of interest" description="Disordered" evidence="2">
    <location>
        <begin position="765"/>
        <end position="825"/>
    </location>
</feature>
<evidence type="ECO:0000259" key="3">
    <source>
        <dbReference type="SMART" id="SM00256"/>
    </source>
</evidence>
<keyword evidence="5" id="KW-1185">Reference proteome</keyword>
<evidence type="ECO:0000313" key="4">
    <source>
        <dbReference type="EMBL" id="KAG0312938.1"/>
    </source>
</evidence>
<name>A0A9P6UNP5_9FUNG</name>
<dbReference type="PANTHER" id="PTHR45982">
    <property type="entry name" value="REGULATOR OF CHROMOSOME CONDENSATION"/>
    <property type="match status" value="1"/>
</dbReference>
<dbReference type="Pfam" id="PF12937">
    <property type="entry name" value="F-box-like"/>
    <property type="match status" value="1"/>
</dbReference>
<comment type="caution">
    <text evidence="4">The sequence shown here is derived from an EMBL/GenBank/DDBJ whole genome shotgun (WGS) entry which is preliminary data.</text>
</comment>
<dbReference type="PROSITE" id="PS50012">
    <property type="entry name" value="RCC1_3"/>
    <property type="match status" value="2"/>
</dbReference>
<evidence type="ECO:0000313" key="5">
    <source>
        <dbReference type="Proteomes" id="UP000738325"/>
    </source>
</evidence>
<feature type="compositionally biased region" description="Low complexity" evidence="2">
    <location>
        <begin position="787"/>
        <end position="809"/>
    </location>
</feature>
<feature type="compositionally biased region" description="Low complexity" evidence="2">
    <location>
        <begin position="501"/>
        <end position="512"/>
    </location>
</feature>
<dbReference type="Proteomes" id="UP000738325">
    <property type="component" value="Unassembled WGS sequence"/>
</dbReference>
<dbReference type="GO" id="GO:0005085">
    <property type="term" value="F:guanyl-nucleotide exchange factor activity"/>
    <property type="evidence" value="ECO:0007669"/>
    <property type="project" value="TreeGrafter"/>
</dbReference>
<dbReference type="SUPFAM" id="SSF50985">
    <property type="entry name" value="RCC1/BLIP-II"/>
    <property type="match status" value="1"/>
</dbReference>
<dbReference type="InterPro" id="IPR051553">
    <property type="entry name" value="Ran_GTPase-activating"/>
</dbReference>
<reference evidence="4" key="1">
    <citation type="journal article" date="2020" name="Fungal Divers.">
        <title>Resolving the Mortierellaceae phylogeny through synthesis of multi-gene phylogenetics and phylogenomics.</title>
        <authorList>
            <person name="Vandepol N."/>
            <person name="Liber J."/>
            <person name="Desiro A."/>
            <person name="Na H."/>
            <person name="Kennedy M."/>
            <person name="Barry K."/>
            <person name="Grigoriev I.V."/>
            <person name="Miller A.N."/>
            <person name="O'Donnell K."/>
            <person name="Stajich J.E."/>
            <person name="Bonito G."/>
        </authorList>
    </citation>
    <scope>NUCLEOTIDE SEQUENCE</scope>
    <source>
        <strain evidence="4">REB-010B</strain>
    </source>
</reference>
<dbReference type="GO" id="GO:0005737">
    <property type="term" value="C:cytoplasm"/>
    <property type="evidence" value="ECO:0007669"/>
    <property type="project" value="TreeGrafter"/>
</dbReference>
<dbReference type="Gene3D" id="2.130.10.30">
    <property type="entry name" value="Regulator of chromosome condensation 1/beta-lactamase-inhibitor protein II"/>
    <property type="match status" value="2"/>
</dbReference>
<feature type="domain" description="F-box" evidence="3">
    <location>
        <begin position="34"/>
        <end position="75"/>
    </location>
</feature>
<dbReference type="SUPFAM" id="SSF81383">
    <property type="entry name" value="F-box domain"/>
    <property type="match status" value="1"/>
</dbReference>
<feature type="region of interest" description="Disordered" evidence="2">
    <location>
        <begin position="474"/>
        <end position="512"/>
    </location>
</feature>
<protein>
    <recommendedName>
        <fullName evidence="3">F-box domain-containing protein</fullName>
    </recommendedName>
</protein>
<feature type="region of interest" description="Disordered" evidence="2">
    <location>
        <begin position="1"/>
        <end position="20"/>
    </location>
</feature>
<feature type="compositionally biased region" description="Low complexity" evidence="2">
    <location>
        <begin position="670"/>
        <end position="681"/>
    </location>
</feature>
<dbReference type="InterPro" id="IPR000408">
    <property type="entry name" value="Reg_chr_condens"/>
</dbReference>
<evidence type="ECO:0000256" key="1">
    <source>
        <dbReference type="PROSITE-ProRule" id="PRU00235"/>
    </source>
</evidence>
<dbReference type="OrthoDB" id="5863171at2759"/>
<feature type="repeat" description="RCC1" evidence="1">
    <location>
        <begin position="104"/>
        <end position="158"/>
    </location>
</feature>
<organism evidence="4 5">
    <name type="scientific">Dissophora globulifera</name>
    <dbReference type="NCBI Taxonomy" id="979702"/>
    <lineage>
        <taxon>Eukaryota</taxon>
        <taxon>Fungi</taxon>
        <taxon>Fungi incertae sedis</taxon>
        <taxon>Mucoromycota</taxon>
        <taxon>Mortierellomycotina</taxon>
        <taxon>Mortierellomycetes</taxon>
        <taxon>Mortierellales</taxon>
        <taxon>Mortierellaceae</taxon>
        <taxon>Dissophora</taxon>
    </lineage>
</organism>
<accession>A0A9P6UNP5</accession>
<dbReference type="Pfam" id="PF00415">
    <property type="entry name" value="RCC1"/>
    <property type="match status" value="1"/>
</dbReference>
<feature type="region of interest" description="Disordered" evidence="2">
    <location>
        <begin position="670"/>
        <end position="692"/>
    </location>
</feature>
<evidence type="ECO:0000256" key="2">
    <source>
        <dbReference type="SAM" id="MobiDB-lite"/>
    </source>
</evidence>
<dbReference type="InterPro" id="IPR009091">
    <property type="entry name" value="RCC1/BLIP-II"/>
</dbReference>
<proteinExistence type="predicted"/>
<dbReference type="Gene3D" id="1.20.1280.50">
    <property type="match status" value="1"/>
</dbReference>
<dbReference type="InterPro" id="IPR036047">
    <property type="entry name" value="F-box-like_dom_sf"/>
</dbReference>
<feature type="repeat" description="RCC1" evidence="1">
    <location>
        <begin position="571"/>
        <end position="624"/>
    </location>
</feature>
<dbReference type="EMBL" id="JAAAIP010000761">
    <property type="protein sequence ID" value="KAG0312938.1"/>
    <property type="molecule type" value="Genomic_DNA"/>
</dbReference>